<dbReference type="InterPro" id="IPR029039">
    <property type="entry name" value="Flavoprotein-like_sf"/>
</dbReference>
<dbReference type="Pfam" id="PF03358">
    <property type="entry name" value="FMN_red"/>
    <property type="match status" value="1"/>
</dbReference>
<keyword evidence="2" id="KW-0560">Oxidoreductase</keyword>
<dbReference type="InterPro" id="IPR005025">
    <property type="entry name" value="FMN_Rdtase-like_dom"/>
</dbReference>
<comment type="caution">
    <text evidence="2">The sequence shown here is derived from an EMBL/GenBank/DDBJ whole genome shotgun (WGS) entry which is preliminary data.</text>
</comment>
<evidence type="ECO:0000313" key="3">
    <source>
        <dbReference type="Proteomes" id="UP001602119"/>
    </source>
</evidence>
<feature type="domain" description="NADPH-dependent FMN reductase-like" evidence="1">
    <location>
        <begin position="8"/>
        <end position="153"/>
    </location>
</feature>
<dbReference type="GO" id="GO:0016491">
    <property type="term" value="F:oxidoreductase activity"/>
    <property type="evidence" value="ECO:0007669"/>
    <property type="project" value="UniProtKB-KW"/>
</dbReference>
<evidence type="ECO:0000259" key="1">
    <source>
        <dbReference type="Pfam" id="PF03358"/>
    </source>
</evidence>
<dbReference type="SUPFAM" id="SSF52218">
    <property type="entry name" value="Flavoproteins"/>
    <property type="match status" value="1"/>
</dbReference>
<dbReference type="InterPro" id="IPR050712">
    <property type="entry name" value="NAD(P)H-dep_reductase"/>
</dbReference>
<keyword evidence="3" id="KW-1185">Reference proteome</keyword>
<sequence length="197" mass="21453">MPEEPLQLAVIVGSVRDGRLGPTVAAWIAGQARSRGDWTVDVVDLAGIDLPMVLPDFGGTPTPAAAQALATLTPRLERAEAFVVVTPEYNHSFPASLKNAVDWHNRQWHTKPIAFVSYGSVSGGLRAVEQLRLVFAELHAVTIRDTVSFQHAWAQFDANGTPTDPDACTAAAKIMLDRLDWWARTLREGRAARPYSA</sequence>
<accession>A0ABW6VIH4</accession>
<gene>
    <name evidence="2" type="ORF">ACFY05_40725</name>
</gene>
<dbReference type="EC" id="1.-.-.-" evidence="2"/>
<dbReference type="PANTHER" id="PTHR30543">
    <property type="entry name" value="CHROMATE REDUCTASE"/>
    <property type="match status" value="1"/>
</dbReference>
<reference evidence="2 3" key="1">
    <citation type="submission" date="2024-10" db="EMBL/GenBank/DDBJ databases">
        <title>The Natural Products Discovery Center: Release of the First 8490 Sequenced Strains for Exploring Actinobacteria Biosynthetic Diversity.</title>
        <authorList>
            <person name="Kalkreuter E."/>
            <person name="Kautsar S.A."/>
            <person name="Yang D."/>
            <person name="Bader C.D."/>
            <person name="Teijaro C.N."/>
            <person name="Fluegel L."/>
            <person name="Davis C.M."/>
            <person name="Simpson J.R."/>
            <person name="Lauterbach L."/>
            <person name="Steele A.D."/>
            <person name="Gui C."/>
            <person name="Meng S."/>
            <person name="Li G."/>
            <person name="Viehrig K."/>
            <person name="Ye F."/>
            <person name="Su P."/>
            <person name="Kiefer A.F."/>
            <person name="Nichols A."/>
            <person name="Cepeda A.J."/>
            <person name="Yan W."/>
            <person name="Fan B."/>
            <person name="Jiang Y."/>
            <person name="Adhikari A."/>
            <person name="Zheng C.-J."/>
            <person name="Schuster L."/>
            <person name="Cowan T.M."/>
            <person name="Smanski M.J."/>
            <person name="Chevrette M.G."/>
            <person name="De Carvalho L.P.S."/>
            <person name="Shen B."/>
        </authorList>
    </citation>
    <scope>NUCLEOTIDE SEQUENCE [LARGE SCALE GENOMIC DNA]</scope>
    <source>
        <strain evidence="2 3">NPDC001281</strain>
    </source>
</reference>
<dbReference type="PANTHER" id="PTHR30543:SF21">
    <property type="entry name" value="NAD(P)H-DEPENDENT FMN REDUCTASE LOT6"/>
    <property type="match status" value="1"/>
</dbReference>
<organism evidence="2 3">
    <name type="scientific">Microtetraspora fusca</name>
    <dbReference type="NCBI Taxonomy" id="1997"/>
    <lineage>
        <taxon>Bacteria</taxon>
        <taxon>Bacillati</taxon>
        <taxon>Actinomycetota</taxon>
        <taxon>Actinomycetes</taxon>
        <taxon>Streptosporangiales</taxon>
        <taxon>Streptosporangiaceae</taxon>
        <taxon>Microtetraspora</taxon>
    </lineage>
</organism>
<dbReference type="Gene3D" id="3.40.50.360">
    <property type="match status" value="1"/>
</dbReference>
<protein>
    <submittedName>
        <fullName evidence="2">NADPH-dependent FMN reductase</fullName>
        <ecNumber evidence="2">1.-.-.-</ecNumber>
    </submittedName>
</protein>
<proteinExistence type="predicted"/>
<name>A0ABW6VIH4_MICFU</name>
<evidence type="ECO:0000313" key="2">
    <source>
        <dbReference type="EMBL" id="MFF4779161.1"/>
    </source>
</evidence>
<dbReference type="RefSeq" id="WP_066951361.1">
    <property type="nucleotide sequence ID" value="NZ_BBYK01000091.1"/>
</dbReference>
<dbReference type="EMBL" id="JBIAXI010000044">
    <property type="protein sequence ID" value="MFF4779161.1"/>
    <property type="molecule type" value="Genomic_DNA"/>
</dbReference>
<dbReference type="Proteomes" id="UP001602119">
    <property type="component" value="Unassembled WGS sequence"/>
</dbReference>